<evidence type="ECO:0000313" key="3">
    <source>
        <dbReference type="Proteomes" id="UP000320390"/>
    </source>
</evidence>
<name>A0A518EZ58_9BACT</name>
<organism evidence="2 3">
    <name type="scientific">Saltatorellus ferox</name>
    <dbReference type="NCBI Taxonomy" id="2528018"/>
    <lineage>
        <taxon>Bacteria</taxon>
        <taxon>Pseudomonadati</taxon>
        <taxon>Planctomycetota</taxon>
        <taxon>Planctomycetia</taxon>
        <taxon>Planctomycetia incertae sedis</taxon>
        <taxon>Saltatorellus</taxon>
    </lineage>
</organism>
<evidence type="ECO:0000256" key="1">
    <source>
        <dbReference type="SAM" id="SignalP"/>
    </source>
</evidence>
<evidence type="ECO:0000313" key="2">
    <source>
        <dbReference type="EMBL" id="QDV09367.1"/>
    </source>
</evidence>
<sequence precursor="true">MFIAALALLSLAAPQDAVAVLQTGDVLTGGLTVSSIYSQAVSNTGSWVAVANTTDASSTSGTVIVQDGLVLMREGDTLLTGERVRYIVTADISPTGTVATAVTVYDASGTTGSIGKLAIDGRVVLSRGDALVGPNVPAGAEVLQINDVRHRGAITLISGTIRDNAQGERDALLLFQGIGSVTRTVDILALEGAPTPGLSAPFTSLNSRMALASDGTAAAPVRIGTFSNGTTAVVTDQGGIMEEGMPGPFPGSTWSAYQGPTVAAATGGRYAFCAHVLEAGGTATDVLMVDGAILAQLGQPHPAYPANPIVNLGEVPLERSSAGEVFYTSLVSGVGRVLAVDDEPLLVQNTSQASGIPIMSLGGATNSLAISDSGDYVLIQAGLANGQLALALVERSVGVATGCAVTANSTGAPSALRGDGSAFASENRLVLEATDLPRFSFGYLNTSPSSGFVANPAGSAGNLCLGGSVGRFIDQVGQSGSSGTITTVVDTTRIPQPLGAAAAQPGATWYFQLWHRDSSSSGPTSNFSSSLAVTFR</sequence>
<feature type="chain" id="PRO_5022008229" evidence="1">
    <location>
        <begin position="20"/>
        <end position="536"/>
    </location>
</feature>
<accession>A0A518EZ58</accession>
<keyword evidence="1" id="KW-0732">Signal</keyword>
<keyword evidence="3" id="KW-1185">Reference proteome</keyword>
<protein>
    <submittedName>
        <fullName evidence="2">Uncharacterized protein</fullName>
    </submittedName>
</protein>
<feature type="signal peptide" evidence="1">
    <location>
        <begin position="1"/>
        <end position="19"/>
    </location>
</feature>
<dbReference type="Proteomes" id="UP000320390">
    <property type="component" value="Chromosome"/>
</dbReference>
<dbReference type="AlphaFoldDB" id="A0A518EZ58"/>
<dbReference type="RefSeq" id="WP_145203603.1">
    <property type="nucleotide sequence ID" value="NZ_CP036434.1"/>
</dbReference>
<dbReference type="EMBL" id="CP036434">
    <property type="protein sequence ID" value="QDV09367.1"/>
    <property type="molecule type" value="Genomic_DNA"/>
</dbReference>
<dbReference type="OrthoDB" id="304150at2"/>
<proteinExistence type="predicted"/>
<reference evidence="2 3" key="1">
    <citation type="submission" date="2019-02" db="EMBL/GenBank/DDBJ databases">
        <title>Deep-cultivation of Planctomycetes and their phenomic and genomic characterization uncovers novel biology.</title>
        <authorList>
            <person name="Wiegand S."/>
            <person name="Jogler M."/>
            <person name="Boedeker C."/>
            <person name="Pinto D."/>
            <person name="Vollmers J."/>
            <person name="Rivas-Marin E."/>
            <person name="Kohn T."/>
            <person name="Peeters S.H."/>
            <person name="Heuer A."/>
            <person name="Rast P."/>
            <person name="Oberbeckmann S."/>
            <person name="Bunk B."/>
            <person name="Jeske O."/>
            <person name="Meyerdierks A."/>
            <person name="Storesund J.E."/>
            <person name="Kallscheuer N."/>
            <person name="Luecker S."/>
            <person name="Lage O.M."/>
            <person name="Pohl T."/>
            <person name="Merkel B.J."/>
            <person name="Hornburger P."/>
            <person name="Mueller R.-W."/>
            <person name="Bruemmer F."/>
            <person name="Labrenz M."/>
            <person name="Spormann A.M."/>
            <person name="Op den Camp H."/>
            <person name="Overmann J."/>
            <person name="Amann R."/>
            <person name="Jetten M.S.M."/>
            <person name="Mascher T."/>
            <person name="Medema M.H."/>
            <person name="Devos D.P."/>
            <person name="Kaster A.-K."/>
            <person name="Ovreas L."/>
            <person name="Rohde M."/>
            <person name="Galperin M.Y."/>
            <person name="Jogler C."/>
        </authorList>
    </citation>
    <scope>NUCLEOTIDE SEQUENCE [LARGE SCALE GENOMIC DNA]</scope>
    <source>
        <strain evidence="2 3">Poly30</strain>
    </source>
</reference>
<gene>
    <name evidence="2" type="ORF">Poly30_49250</name>
</gene>